<reference evidence="2 3" key="1">
    <citation type="submission" date="2018-11" db="EMBL/GenBank/DDBJ databases">
        <authorList>
            <consortium name="Pathogen Informatics"/>
        </authorList>
    </citation>
    <scope>NUCLEOTIDE SEQUENCE [LARGE SCALE GENOMIC DNA]</scope>
</reference>
<organism evidence="3 4">
    <name type="scientific">Heligmosomoides polygyrus</name>
    <name type="common">Parasitic roundworm</name>
    <dbReference type="NCBI Taxonomy" id="6339"/>
    <lineage>
        <taxon>Eukaryota</taxon>
        <taxon>Metazoa</taxon>
        <taxon>Ecdysozoa</taxon>
        <taxon>Nematoda</taxon>
        <taxon>Chromadorea</taxon>
        <taxon>Rhabditida</taxon>
        <taxon>Rhabditina</taxon>
        <taxon>Rhabditomorpha</taxon>
        <taxon>Strongyloidea</taxon>
        <taxon>Heligmosomidae</taxon>
        <taxon>Heligmosomoides</taxon>
    </lineage>
</organism>
<accession>A0A183GDQ0</accession>
<gene>
    <name evidence="2" type="ORF">HPBE_LOCUS20390</name>
</gene>
<dbReference type="Proteomes" id="UP000050761">
    <property type="component" value="Unassembled WGS sequence"/>
</dbReference>
<name>A0A183GDQ0_HELPZ</name>
<accession>A0A3P8F6K2</accession>
<protein>
    <submittedName>
        <fullName evidence="2 4">Uncharacterized protein</fullName>
    </submittedName>
</protein>
<feature type="region of interest" description="Disordered" evidence="1">
    <location>
        <begin position="131"/>
        <end position="179"/>
    </location>
</feature>
<sequence length="179" mass="19922">MVARDRSVPSKSIRATVPNPVEKPSDPAAETPPSGEIPTQSILPHPASGVSSGVAAVDLYLRLLGSETITSSHRQYKHHPIRSQCDNERQYLHPQISRVTVYEIDNNVSDSNESSKQRDEFYKYYASPGITKEAGEHSTHQQWSYIATESRSTARQPQAKTPKYKMHGDDAQTDDMDGL</sequence>
<dbReference type="EMBL" id="UZAH01032110">
    <property type="protein sequence ID" value="VDP19699.1"/>
    <property type="molecule type" value="Genomic_DNA"/>
</dbReference>
<proteinExistence type="predicted"/>
<feature type="compositionally biased region" description="Polar residues" evidence="1">
    <location>
        <begin position="140"/>
        <end position="159"/>
    </location>
</feature>
<dbReference type="WBParaSite" id="HPBE_0002039101-mRNA-1">
    <property type="protein sequence ID" value="HPBE_0002039101-mRNA-1"/>
    <property type="gene ID" value="HPBE_0002039101"/>
</dbReference>
<reference evidence="4" key="2">
    <citation type="submission" date="2019-09" db="UniProtKB">
        <authorList>
            <consortium name="WormBaseParasite"/>
        </authorList>
    </citation>
    <scope>IDENTIFICATION</scope>
</reference>
<evidence type="ECO:0000313" key="3">
    <source>
        <dbReference type="Proteomes" id="UP000050761"/>
    </source>
</evidence>
<evidence type="ECO:0000313" key="2">
    <source>
        <dbReference type="EMBL" id="VDP19699.1"/>
    </source>
</evidence>
<dbReference type="AlphaFoldDB" id="A0A183GDQ0"/>
<keyword evidence="3" id="KW-1185">Reference proteome</keyword>
<feature type="region of interest" description="Disordered" evidence="1">
    <location>
        <begin position="1"/>
        <end position="48"/>
    </location>
</feature>
<evidence type="ECO:0000313" key="4">
    <source>
        <dbReference type="WBParaSite" id="HPBE_0002039101-mRNA-1"/>
    </source>
</evidence>
<evidence type="ECO:0000256" key="1">
    <source>
        <dbReference type="SAM" id="MobiDB-lite"/>
    </source>
</evidence>